<protein>
    <recommendedName>
        <fullName evidence="4">Tc1-like transposase DDE domain-containing protein</fullName>
    </recommendedName>
</protein>
<dbReference type="EMBL" id="CAJOBA010063192">
    <property type="protein sequence ID" value="CAF4343271.1"/>
    <property type="molecule type" value="Genomic_DNA"/>
</dbReference>
<dbReference type="EMBL" id="CAJNOK010040697">
    <property type="protein sequence ID" value="CAF1552751.1"/>
    <property type="molecule type" value="Genomic_DNA"/>
</dbReference>
<proteinExistence type="predicted"/>
<name>A0A8S2UGA7_9BILA</name>
<dbReference type="InterPro" id="IPR036397">
    <property type="entry name" value="RNaseH_sf"/>
</dbReference>
<evidence type="ECO:0000313" key="2">
    <source>
        <dbReference type="EMBL" id="CAF4343271.1"/>
    </source>
</evidence>
<dbReference type="Proteomes" id="UP000682733">
    <property type="component" value="Unassembled WGS sequence"/>
</dbReference>
<dbReference type="GO" id="GO:0003676">
    <property type="term" value="F:nucleic acid binding"/>
    <property type="evidence" value="ECO:0007669"/>
    <property type="project" value="InterPro"/>
</dbReference>
<evidence type="ECO:0008006" key="4">
    <source>
        <dbReference type="Google" id="ProtNLM"/>
    </source>
</evidence>
<dbReference type="Gene3D" id="3.30.420.10">
    <property type="entry name" value="Ribonuclease H-like superfamily/Ribonuclease H"/>
    <property type="match status" value="1"/>
</dbReference>
<feature type="non-terminal residue" evidence="2">
    <location>
        <position position="1"/>
    </location>
</feature>
<accession>A0A8S2UGA7</accession>
<evidence type="ECO:0000313" key="1">
    <source>
        <dbReference type="EMBL" id="CAF1552751.1"/>
    </source>
</evidence>
<evidence type="ECO:0000313" key="3">
    <source>
        <dbReference type="Proteomes" id="UP000682733"/>
    </source>
</evidence>
<organism evidence="2 3">
    <name type="scientific">Didymodactylos carnosus</name>
    <dbReference type="NCBI Taxonomy" id="1234261"/>
    <lineage>
        <taxon>Eukaryota</taxon>
        <taxon>Metazoa</taxon>
        <taxon>Spiralia</taxon>
        <taxon>Gnathifera</taxon>
        <taxon>Rotifera</taxon>
        <taxon>Eurotatoria</taxon>
        <taxon>Bdelloidea</taxon>
        <taxon>Philodinida</taxon>
        <taxon>Philodinidae</taxon>
        <taxon>Didymodactylos</taxon>
    </lineage>
</organism>
<gene>
    <name evidence="1" type="ORF">OVA965_LOCUS39382</name>
    <name evidence="2" type="ORF">TMI583_LOCUS40687</name>
</gene>
<dbReference type="AlphaFoldDB" id="A0A8S2UGA7"/>
<dbReference type="Proteomes" id="UP000677228">
    <property type="component" value="Unassembled WGS sequence"/>
</dbReference>
<comment type="caution">
    <text evidence="2">The sequence shown here is derived from an EMBL/GenBank/DDBJ whole genome shotgun (WGS) entry which is preliminary data.</text>
</comment>
<sequence>ILSFAATLTRRWSNVKISNSSDSSDYEYRMDIGDEELNFKDKLLLTDIGDLAEMCKSKCDTKYLSTLLYMSLRFFDIKWEDVDEYLKSIGFMTAKTSHKCATVFIKGDYEEFSNDLRGGKQTDSFMIKYWYSLNYVKRGVQLPAKVKLDEIREILSKHRAFQNVTKLEMLAINYNVKIIYCPKYHCELNAIEGLWCNQKAFVRSRTDQSFEKMIKLISDSRIHFAERKTALKLFRRFWRSIEAYSQGQTYADVLKLFFSQLCNTTVQSHRRISNKNTNEP</sequence>
<reference evidence="2" key="1">
    <citation type="submission" date="2021-02" db="EMBL/GenBank/DDBJ databases">
        <authorList>
            <person name="Nowell W R."/>
        </authorList>
    </citation>
    <scope>NUCLEOTIDE SEQUENCE</scope>
</reference>